<keyword evidence="2" id="KW-0732">Signal</keyword>
<dbReference type="InterPro" id="IPR028081">
    <property type="entry name" value="Leu-bd"/>
</dbReference>
<evidence type="ECO:0000259" key="3">
    <source>
        <dbReference type="Pfam" id="PF13458"/>
    </source>
</evidence>
<evidence type="ECO:0000256" key="1">
    <source>
        <dbReference type="ARBA" id="ARBA00010062"/>
    </source>
</evidence>
<dbReference type="InterPro" id="IPR051010">
    <property type="entry name" value="BCAA_transport"/>
</dbReference>
<dbReference type="Gene3D" id="3.40.50.2300">
    <property type="match status" value="2"/>
</dbReference>
<evidence type="ECO:0000313" key="4">
    <source>
        <dbReference type="EMBL" id="MBA9002674.1"/>
    </source>
</evidence>
<evidence type="ECO:0000256" key="2">
    <source>
        <dbReference type="ARBA" id="ARBA00022729"/>
    </source>
</evidence>
<dbReference type="SUPFAM" id="SSF53822">
    <property type="entry name" value="Periplasmic binding protein-like I"/>
    <property type="match status" value="1"/>
</dbReference>
<dbReference type="Pfam" id="PF13458">
    <property type="entry name" value="Peripla_BP_6"/>
    <property type="match status" value="1"/>
</dbReference>
<dbReference type="PANTHER" id="PTHR30483">
    <property type="entry name" value="LEUCINE-SPECIFIC-BINDING PROTEIN"/>
    <property type="match status" value="1"/>
</dbReference>
<name>A0A7W3MVN2_9ACTN</name>
<dbReference type="RefSeq" id="WP_182704628.1">
    <property type="nucleotide sequence ID" value="NZ_JACJII010000001.1"/>
</dbReference>
<comment type="caution">
    <text evidence="4">The sequence shown here is derived from an EMBL/GenBank/DDBJ whole genome shotgun (WGS) entry which is preliminary data.</text>
</comment>
<dbReference type="AlphaFoldDB" id="A0A7W3MVN2"/>
<sequence length="399" mass="41598">MGVLSAVLRSLRRTATISGLAAGALALSGCAGSSLGQTGSGGPGDEVRLGLLVPLSGVYAPLGEDMRDGFQLYLDQHGGKLGGRTVRVTTVDEGETPQTGVPAAQKLVTQDRVTAVVGVVNSATALGLRDFFHESKVPLLVANAGADAITGDRRSPYVWRTSFANGKVGAALGPAVAEEVDGGVYLITADYAAGREMVGGFRRAFEAAGGKVAGEKYTPFGKTQDYQPYLSAIRSSGAEAVYSFYAGAEAVNFVKQYRQFGLADEIPLYGTGFLTEGGVLDAQGAAAVGVKTSLHYSTELDTPRNKEFVDAYRAEYKELPTVYSVQAYDAAAALDKAIARAGGTGGEDIAKALGGIGAIDSPRGPWSFDADHDARQKYYLREVRAGDGSFVNAVVRELG</sequence>
<dbReference type="PANTHER" id="PTHR30483:SF6">
    <property type="entry name" value="PERIPLASMIC BINDING PROTEIN OF ABC TRANSPORTER FOR NATURAL AMINO ACIDS"/>
    <property type="match status" value="1"/>
</dbReference>
<dbReference type="CDD" id="cd20014">
    <property type="entry name" value="PBP1_RPA0668_benzoate-like"/>
    <property type="match status" value="1"/>
</dbReference>
<reference evidence="4 5" key="1">
    <citation type="submission" date="2020-08" db="EMBL/GenBank/DDBJ databases">
        <title>Sequencing the genomes of 1000 actinobacteria strains.</title>
        <authorList>
            <person name="Klenk H.-P."/>
        </authorList>
    </citation>
    <scope>NUCLEOTIDE SEQUENCE [LARGE SCALE GENOMIC DNA]</scope>
    <source>
        <strain evidence="4 5">DSM 45823</strain>
    </source>
</reference>
<evidence type="ECO:0000313" key="5">
    <source>
        <dbReference type="Proteomes" id="UP000539313"/>
    </source>
</evidence>
<dbReference type="InterPro" id="IPR028082">
    <property type="entry name" value="Peripla_BP_I"/>
</dbReference>
<gene>
    <name evidence="4" type="ORF">HNR21_001556</name>
</gene>
<protein>
    <submittedName>
        <fullName evidence="4">Branched-chain amino acid transport system substrate-binding protein</fullName>
    </submittedName>
</protein>
<proteinExistence type="inferred from homology"/>
<organism evidence="4 5">
    <name type="scientific">Thermomonospora cellulosilytica</name>
    <dbReference type="NCBI Taxonomy" id="1411118"/>
    <lineage>
        <taxon>Bacteria</taxon>
        <taxon>Bacillati</taxon>
        <taxon>Actinomycetota</taxon>
        <taxon>Actinomycetes</taxon>
        <taxon>Streptosporangiales</taxon>
        <taxon>Thermomonosporaceae</taxon>
        <taxon>Thermomonospora</taxon>
    </lineage>
</organism>
<dbReference type="EMBL" id="JACJII010000001">
    <property type="protein sequence ID" value="MBA9002674.1"/>
    <property type="molecule type" value="Genomic_DNA"/>
</dbReference>
<comment type="similarity">
    <text evidence="1">Belongs to the leucine-binding protein family.</text>
</comment>
<feature type="domain" description="Leucine-binding protein" evidence="3">
    <location>
        <begin position="46"/>
        <end position="386"/>
    </location>
</feature>
<keyword evidence="5" id="KW-1185">Reference proteome</keyword>
<dbReference type="Proteomes" id="UP000539313">
    <property type="component" value="Unassembled WGS sequence"/>
</dbReference>
<accession>A0A7W3MVN2</accession>